<gene>
    <name evidence="2" type="ORF">AVEN_10321_1</name>
</gene>
<evidence type="ECO:0000313" key="3">
    <source>
        <dbReference type="Proteomes" id="UP000499080"/>
    </source>
</evidence>
<accession>A0A4Y2R137</accession>
<feature type="compositionally biased region" description="Basic and acidic residues" evidence="1">
    <location>
        <begin position="17"/>
        <end position="28"/>
    </location>
</feature>
<organism evidence="2 3">
    <name type="scientific">Araneus ventricosus</name>
    <name type="common">Orbweaver spider</name>
    <name type="synonym">Epeira ventricosa</name>
    <dbReference type="NCBI Taxonomy" id="182803"/>
    <lineage>
        <taxon>Eukaryota</taxon>
        <taxon>Metazoa</taxon>
        <taxon>Ecdysozoa</taxon>
        <taxon>Arthropoda</taxon>
        <taxon>Chelicerata</taxon>
        <taxon>Arachnida</taxon>
        <taxon>Araneae</taxon>
        <taxon>Araneomorphae</taxon>
        <taxon>Entelegynae</taxon>
        <taxon>Araneoidea</taxon>
        <taxon>Araneidae</taxon>
        <taxon>Araneus</taxon>
    </lineage>
</organism>
<sequence>MLRQDKGNMVYGSPNGGHHEYMGEKPPN</sequence>
<comment type="caution">
    <text evidence="2">The sequence shown here is derived from an EMBL/GenBank/DDBJ whole genome shotgun (WGS) entry which is preliminary data.</text>
</comment>
<evidence type="ECO:0000256" key="1">
    <source>
        <dbReference type="SAM" id="MobiDB-lite"/>
    </source>
</evidence>
<evidence type="ECO:0000313" key="2">
    <source>
        <dbReference type="EMBL" id="GBN69377.1"/>
    </source>
</evidence>
<reference evidence="2 3" key="1">
    <citation type="journal article" date="2019" name="Sci. Rep.">
        <title>Orb-weaving spider Araneus ventricosus genome elucidates the spidroin gene catalogue.</title>
        <authorList>
            <person name="Kono N."/>
            <person name="Nakamura H."/>
            <person name="Ohtoshi R."/>
            <person name="Moran D.A.P."/>
            <person name="Shinohara A."/>
            <person name="Yoshida Y."/>
            <person name="Fujiwara M."/>
            <person name="Mori M."/>
            <person name="Tomita M."/>
            <person name="Arakawa K."/>
        </authorList>
    </citation>
    <scope>NUCLEOTIDE SEQUENCE [LARGE SCALE GENOMIC DNA]</scope>
</reference>
<keyword evidence="3" id="KW-1185">Reference proteome</keyword>
<protein>
    <submittedName>
        <fullName evidence="2">Uncharacterized protein</fullName>
    </submittedName>
</protein>
<proteinExistence type="predicted"/>
<name>A0A4Y2R137_ARAVE</name>
<dbReference type="EMBL" id="BGPR01224588">
    <property type="protein sequence ID" value="GBN69377.1"/>
    <property type="molecule type" value="Genomic_DNA"/>
</dbReference>
<dbReference type="Proteomes" id="UP000499080">
    <property type="component" value="Unassembled WGS sequence"/>
</dbReference>
<feature type="non-terminal residue" evidence="2">
    <location>
        <position position="28"/>
    </location>
</feature>
<feature type="region of interest" description="Disordered" evidence="1">
    <location>
        <begin position="1"/>
        <end position="28"/>
    </location>
</feature>
<dbReference type="AlphaFoldDB" id="A0A4Y2R137"/>